<dbReference type="InterPro" id="IPR011050">
    <property type="entry name" value="Pectin_lyase_fold/virulence"/>
</dbReference>
<evidence type="ECO:0008006" key="4">
    <source>
        <dbReference type="Google" id="ProtNLM"/>
    </source>
</evidence>
<dbReference type="AlphaFoldDB" id="A0A833LWB0"/>
<feature type="chain" id="PRO_5033041125" description="Right handed beta helix domain-containing protein" evidence="1">
    <location>
        <begin position="24"/>
        <end position="627"/>
    </location>
</feature>
<dbReference type="InterPro" id="IPR012334">
    <property type="entry name" value="Pectin_lyas_fold"/>
</dbReference>
<keyword evidence="1" id="KW-0732">Signal</keyword>
<feature type="signal peptide" evidence="1">
    <location>
        <begin position="1"/>
        <end position="23"/>
    </location>
</feature>
<dbReference type="Proteomes" id="UP000460298">
    <property type="component" value="Unassembled WGS sequence"/>
</dbReference>
<evidence type="ECO:0000256" key="1">
    <source>
        <dbReference type="SAM" id="SignalP"/>
    </source>
</evidence>
<sequence>MRPSRLLLPVIVLLSSSISDVNAEVIEEPSHDQRIEQEVKRYAVPSLVELLKKADAEGRVIPLESFSLTEPHRLLDAEILSRPAGHVHPALLDERYYNANTEVESVSDELRKRFNYLILDSEGRQRPEIALDFDVTDWDNYIYHFEYDDSGKLSSVRLYGIEDDVNAGFPKLPELREEFRYDTLGEREIAYTDIMLERGTRKRFRVAEYRSLDGGRTMESTWYSVMKSGRKSLWACEYSRTVDERPVYTRLNHGPLCGSFSKDRFVERERLFADFEKFIFYRFPDVRLDELIVEYTEFSGYQVTGARFWKNNTLLAEFKFRGYIDESPERCLSWQIRFSDVLIVAEKDRYFKNSYSQASVQATFISGTSRQEKLFTRSMIADIAGESSLRKAGLDRLHPLLEYYLVEWLKARESPPRQRRTYSVTVAQVKDLQRVINAAMPGDTIQLQAGVYRIDRPLKLKEKSYLTMRAVPDVEILVSDPYAPVFELIRSDHVQLIGFRARHEVLAMCSAAVIDIVSSRNIVLQHLELNGSGAYAVEISGSRDILIEHNYLHSNSNAAFRAWSSLENVVIRFNRIENNPQIFQYAFFPGAGEIEFYGNTGQSLIRQRCEKVKEKKGNRYHKCGSYQ</sequence>
<dbReference type="SUPFAM" id="SSF51126">
    <property type="entry name" value="Pectin lyase-like"/>
    <property type="match status" value="1"/>
</dbReference>
<gene>
    <name evidence="2" type="ORF">F9K24_14295</name>
</gene>
<reference evidence="2 3" key="1">
    <citation type="submission" date="2019-10" db="EMBL/GenBank/DDBJ databases">
        <title>Extracellular Electron Transfer in a Candidatus Methanoperedens spp. Enrichment Culture.</title>
        <authorList>
            <person name="Berger S."/>
            <person name="Rangel Shaw D."/>
            <person name="Berben T."/>
            <person name="In 'T Zandt M."/>
            <person name="Frank J."/>
            <person name="Reimann J."/>
            <person name="Jetten M.S.M."/>
            <person name="Welte C.U."/>
        </authorList>
    </citation>
    <scope>NUCLEOTIDE SEQUENCE [LARGE SCALE GENOMIC DNA]</scope>
    <source>
        <strain evidence="2">SB12</strain>
    </source>
</reference>
<organism evidence="2 3">
    <name type="scientific">Leptonema illini</name>
    <dbReference type="NCBI Taxonomy" id="183"/>
    <lineage>
        <taxon>Bacteria</taxon>
        <taxon>Pseudomonadati</taxon>
        <taxon>Spirochaetota</taxon>
        <taxon>Spirochaetia</taxon>
        <taxon>Leptospirales</taxon>
        <taxon>Leptospiraceae</taxon>
        <taxon>Leptonema</taxon>
    </lineage>
</organism>
<protein>
    <recommendedName>
        <fullName evidence="4">Right handed beta helix domain-containing protein</fullName>
    </recommendedName>
</protein>
<dbReference type="Gene3D" id="2.160.20.10">
    <property type="entry name" value="Single-stranded right-handed beta-helix, Pectin lyase-like"/>
    <property type="match status" value="1"/>
</dbReference>
<proteinExistence type="predicted"/>
<name>A0A833LWB0_9LEPT</name>
<accession>A0A833LWB0</accession>
<dbReference type="EMBL" id="WBUI01000015">
    <property type="protein sequence ID" value="KAB2931121.1"/>
    <property type="molecule type" value="Genomic_DNA"/>
</dbReference>
<evidence type="ECO:0000313" key="2">
    <source>
        <dbReference type="EMBL" id="KAB2931121.1"/>
    </source>
</evidence>
<comment type="caution">
    <text evidence="2">The sequence shown here is derived from an EMBL/GenBank/DDBJ whole genome shotgun (WGS) entry which is preliminary data.</text>
</comment>
<evidence type="ECO:0000313" key="3">
    <source>
        <dbReference type="Proteomes" id="UP000460298"/>
    </source>
</evidence>